<dbReference type="PANTHER" id="PTHR45812">
    <property type="entry name" value="DNA POLYMERASE ZETA CATALYTIC SUBUNIT"/>
    <property type="match status" value="1"/>
</dbReference>
<feature type="region of interest" description="Disordered" evidence="14">
    <location>
        <begin position="948"/>
        <end position="1025"/>
    </location>
</feature>
<dbReference type="PANTHER" id="PTHR45812:SF1">
    <property type="entry name" value="DNA POLYMERASE ZETA CATALYTIC SUBUNIT"/>
    <property type="match status" value="1"/>
</dbReference>
<evidence type="ECO:0000256" key="5">
    <source>
        <dbReference type="ARBA" id="ARBA00022723"/>
    </source>
</evidence>
<evidence type="ECO:0000256" key="1">
    <source>
        <dbReference type="ARBA" id="ARBA00001966"/>
    </source>
</evidence>
<evidence type="ECO:0000256" key="4">
    <source>
        <dbReference type="ARBA" id="ARBA00022695"/>
    </source>
</evidence>
<feature type="compositionally biased region" description="Basic residues" evidence="14">
    <location>
        <begin position="432"/>
        <end position="441"/>
    </location>
</feature>
<keyword evidence="13" id="KW-0863">Zinc-finger</keyword>
<dbReference type="InterPro" id="IPR006172">
    <property type="entry name" value="DNA-dir_DNA_pol_B"/>
</dbReference>
<dbReference type="GO" id="GO:0003887">
    <property type="term" value="F:DNA-directed DNA polymerase activity"/>
    <property type="evidence" value="ECO:0007669"/>
    <property type="project" value="UniProtKB-KW"/>
</dbReference>
<feature type="region of interest" description="Disordered" evidence="14">
    <location>
        <begin position="1"/>
        <end position="74"/>
    </location>
</feature>
<dbReference type="GO" id="GO:0008270">
    <property type="term" value="F:zinc ion binding"/>
    <property type="evidence" value="ECO:0007669"/>
    <property type="project" value="UniProtKB-KW"/>
</dbReference>
<evidence type="ECO:0000259" key="17">
    <source>
        <dbReference type="Pfam" id="PF14260"/>
    </source>
</evidence>
<comment type="catalytic activity">
    <reaction evidence="12 13">
        <text>DNA(n) + a 2'-deoxyribonucleoside 5'-triphosphate = DNA(n+1) + diphosphate</text>
        <dbReference type="Rhea" id="RHEA:22508"/>
        <dbReference type="Rhea" id="RHEA-COMP:17339"/>
        <dbReference type="Rhea" id="RHEA-COMP:17340"/>
        <dbReference type="ChEBI" id="CHEBI:33019"/>
        <dbReference type="ChEBI" id="CHEBI:61560"/>
        <dbReference type="ChEBI" id="CHEBI:173112"/>
        <dbReference type="EC" id="2.7.7.7"/>
    </reaction>
</comment>
<gene>
    <name evidence="18" type="ORF">g.33483</name>
</gene>
<feature type="domain" description="DNA-directed DNA polymerase family B multifunctional" evidence="15">
    <location>
        <begin position="1379"/>
        <end position="1828"/>
    </location>
</feature>
<sequence length="1961" mass="223607">KKQNKIYSNNTEKEKRYGSTITDKGLKSLSGKDFQNSKKNNREISLQVKKEAEKKVHGNKVGNTLDNKSKKRCKIESEKYHKSTKRRKENYNDINQNNCSNQFKTELQSFNTDLELINREEKCNSKKYQHNKKKIQLIQNLNGSLNRSKLKRYEECKTKVSDKIFKNQKHSRRKNQTEEGEDNKNKVKKTPKKSQCQNQIYIKKQRDQNKGIKKKDMLLDVSKTKMNKTEGISIKSPINKQNNVAKVVLPNSSRNTNSTLGSTRVKHCGNMKLNTFKNNFEPTEISHCKSHPEKVLAVKKLKHDKPQTCKQRHGYASSDVNVDILETTNFIQCNKNKSKNNKPQYHDKMNTVKKTNIERIRTSPVYRFKTSSKVNITLKNRKESKIKKENYFPSLQFLDGVVDSLSSSSDDGEKELFKLKSKPNVKPETPKNKRQSCKGTPTRRYKKLNIKIQKSPKSKTRLDKFNLHASYVKLEKNSDIDELSSASGKMMKSKLPVSLENKKLTSCKKTLYVADEQIPSCSSAPIPPLLLYSKESETNSGLKCKLDLGFKSVSSSVQSCELNKEITKIKENSARNDVFKSRIVLTRCDERVPANNVRLRNSPVTGIQQKLTENLVMPTVSTHQNAFKSTKEGESNFQDMKTSQRNQKRIETKDKIIKKKLTFYEGSACLDKSKETALISKTSQDSTSKNCTQINLKTKVVSFEKQRIEDCKSSSDLFENDLEIKDCSPLTVYKNKRENGYLSNLSVCFDADSYDAMNTSQFSCETNESLDSTIDNGIVSFYDKTFCEDFFGSQCSSSSTANDIFKCTLSSTKSVKHYVPLKDPPHRLYVKENLSKLGFPEVINECPFYSEPSHVGESSEIGGRVLKVCSKTSLDLEEYNGSFSFMSKWQNIKFQELGLSQVNVDSVNTVSLFTSGRKTIIAPLKPAPTPSRVKLWIKTKSLIDNLKSRQEEKEEKPNRIVIPSSPLDNLNSDDEEIISASPCTPLTKDDDDDHVNPQVQKTPQEPDIKKSTDFITSTPMNNSKDLLKGKAKRTLGLQLLPRRSSQLSLPPVVEEMEETLCDQINTTAPTSQESNITKQDSNLSSMLLDSQFQKQFMSKRSLSSTSCVLDGATPDNSGGYRMDLENLHQVRPVIQHQYLTTLTMELHVQTRGELRPDPQCDFIGALFYNITNDCPEQELKHITGAIIVGKESENKNSFAPFRCQLCFVKDEKELIQEFVRCIHLWDPDILAGYEIEMLSWGYLLQRAYVLSINLKVELSRVLKGPSHFKELGNYSQNSEEANEELNLTGRIILNVWRFLRHEVALMSYSFENVMYHILHQRVPLFSFKTLTSWWSHRTHLHRWKTVEHYITKVEGIVKLLDQLDLIGRTSELARLFGIQFYEVLSRGSQFRVESMMLRIAKPQNYIAVSPSIKQRAKMRAPEYLPLIMEPESRLYCDPVIVLDFQSLYPSMIIAYNYCFSTCLGRVEHLGKSEIFEFGCTQLRVPIKTIHKVENDLNFSPCGVAFVKETIRKGVLPQMLEEILNTRLMVKKSMKNHKDNKTLQRVLHARQLGLKLIANVTYGYTSANFSGRMPSCEVADSVVSKGRETLERAINLVKHTSKWGAKVIYGDTDSLFVLTPGKSRAEAFKVGAEIAEAVTNSNPKPVKLKLEKVYQPCILQTKKRYVGYSYESPDQEKPTYDAKGIETVRRDGCPAVTKILEKSLKILFETKDVSLVKKYVTRQFSKIILGRISIQELTFAREYRGAGGYKPGACVPALELAKQWRATDPRSEPRVGERVPHVIIAGPPGLPLIRLVRSPTALLLDPSLKIYSEYYLTRVIIPPLDRCFSLIGVSVGSWYSDLPRKQFISLPTTIHTGNKKSTISQYFSTMNCVVCQKLTQNGVCLDCQVRPQIVALTLSTKLSLWERRYSLLNKICQSCCRRTEDINCISLDCPVLYQRNQAIRDMNQADFINQLSSKFLTF</sequence>
<keyword evidence="3 13" id="KW-0808">Transferase</keyword>
<reference evidence="18" key="1">
    <citation type="submission" date="2015-12" db="EMBL/GenBank/DDBJ databases">
        <title>De novo transcriptome assembly of four potential Pierce s Disease insect vectors from Arizona vineyards.</title>
        <authorList>
            <person name="Tassone E.E."/>
        </authorList>
    </citation>
    <scope>NUCLEOTIDE SEQUENCE</scope>
</reference>
<organism evidence="18">
    <name type="scientific">Clastoptera arizonana</name>
    <name type="common">Arizona spittle bug</name>
    <dbReference type="NCBI Taxonomy" id="38151"/>
    <lineage>
        <taxon>Eukaryota</taxon>
        <taxon>Metazoa</taxon>
        <taxon>Ecdysozoa</taxon>
        <taxon>Arthropoda</taxon>
        <taxon>Hexapoda</taxon>
        <taxon>Insecta</taxon>
        <taxon>Pterygota</taxon>
        <taxon>Neoptera</taxon>
        <taxon>Paraneoptera</taxon>
        <taxon>Hemiptera</taxon>
        <taxon>Auchenorrhyncha</taxon>
        <taxon>Cercopoidea</taxon>
        <taxon>Clastopteridae</taxon>
        <taxon>Clastoptera</taxon>
    </lineage>
</organism>
<dbReference type="PRINTS" id="PR00106">
    <property type="entry name" value="DNAPOLB"/>
</dbReference>
<dbReference type="Gene3D" id="1.10.132.60">
    <property type="entry name" value="DNA polymerase family B, C-terminal domain"/>
    <property type="match status" value="1"/>
</dbReference>
<dbReference type="InterPro" id="IPR012337">
    <property type="entry name" value="RNaseH-like_sf"/>
</dbReference>
<evidence type="ECO:0000313" key="18">
    <source>
        <dbReference type="EMBL" id="JAS35282.1"/>
    </source>
</evidence>
<accession>A0A1B6EBH9</accession>
<comment type="similarity">
    <text evidence="2 13">Belongs to the DNA polymerase type-B family.</text>
</comment>
<dbReference type="GO" id="GO:0000724">
    <property type="term" value="P:double-strand break repair via homologous recombination"/>
    <property type="evidence" value="ECO:0007669"/>
    <property type="project" value="TreeGrafter"/>
</dbReference>
<keyword evidence="6" id="KW-0227">DNA damage</keyword>
<dbReference type="GO" id="GO:0042276">
    <property type="term" value="P:error-prone translesion synthesis"/>
    <property type="evidence" value="ECO:0007669"/>
    <property type="project" value="TreeGrafter"/>
</dbReference>
<proteinExistence type="inferred from homology"/>
<evidence type="ECO:0000256" key="3">
    <source>
        <dbReference type="ARBA" id="ARBA00022679"/>
    </source>
</evidence>
<evidence type="ECO:0000256" key="12">
    <source>
        <dbReference type="ARBA" id="ARBA00049244"/>
    </source>
</evidence>
<dbReference type="FunFam" id="1.10.132.60:FF:000005">
    <property type="entry name" value="Putative DNA polymerase zeta catalytic subunit"/>
    <property type="match status" value="1"/>
</dbReference>
<dbReference type="InterPro" id="IPR017964">
    <property type="entry name" value="DNA-dir_DNA_pol_B_CS"/>
</dbReference>
<dbReference type="InterPro" id="IPR023211">
    <property type="entry name" value="DNA_pol_palm_dom_sf"/>
</dbReference>
<evidence type="ECO:0000256" key="9">
    <source>
        <dbReference type="ARBA" id="ARBA00023004"/>
    </source>
</evidence>
<keyword evidence="13" id="KW-0238">DNA-binding</keyword>
<dbReference type="GO" id="GO:0051539">
    <property type="term" value="F:4 iron, 4 sulfur cluster binding"/>
    <property type="evidence" value="ECO:0007669"/>
    <property type="project" value="UniProtKB-KW"/>
</dbReference>
<keyword evidence="13" id="KW-0004">4Fe-4S</keyword>
<evidence type="ECO:0000256" key="11">
    <source>
        <dbReference type="ARBA" id="ARBA00023204"/>
    </source>
</evidence>
<feature type="region of interest" description="Disordered" evidence="14">
    <location>
        <begin position="164"/>
        <end position="196"/>
    </location>
</feature>
<comment type="subcellular location">
    <subcellularLocation>
        <location evidence="13">Nucleus</location>
    </subcellularLocation>
</comment>
<dbReference type="InterPro" id="IPR025687">
    <property type="entry name" value="Znf-C4pol"/>
</dbReference>
<keyword evidence="13" id="KW-0539">Nucleus</keyword>
<keyword evidence="8 13" id="KW-0239">DNA-directed DNA polymerase</keyword>
<evidence type="ECO:0000256" key="7">
    <source>
        <dbReference type="ARBA" id="ARBA00022833"/>
    </source>
</evidence>
<dbReference type="GO" id="GO:0006260">
    <property type="term" value="P:DNA replication"/>
    <property type="evidence" value="ECO:0007669"/>
    <property type="project" value="UniProtKB-KW"/>
</dbReference>
<evidence type="ECO:0000256" key="10">
    <source>
        <dbReference type="ARBA" id="ARBA00023014"/>
    </source>
</evidence>
<feature type="domain" description="DNA-directed DNA polymerase family B exonuclease" evidence="16">
    <location>
        <begin position="1165"/>
        <end position="1313"/>
    </location>
</feature>
<dbReference type="Pfam" id="PF14260">
    <property type="entry name" value="zf-C4pol"/>
    <property type="match status" value="1"/>
</dbReference>
<comment type="cofactor">
    <cofactor evidence="1 13">
        <name>[4Fe-4S] cluster</name>
        <dbReference type="ChEBI" id="CHEBI:49883"/>
    </cofactor>
</comment>
<dbReference type="PROSITE" id="PS00116">
    <property type="entry name" value="DNA_POLYMERASE_B"/>
    <property type="match status" value="1"/>
</dbReference>
<dbReference type="FunFam" id="1.10.287.690:FF:000002">
    <property type="entry name" value="DNA polymerase zeta"/>
    <property type="match status" value="1"/>
</dbReference>
<dbReference type="InterPro" id="IPR006134">
    <property type="entry name" value="DNA-dir_DNA_pol_B_multi_dom"/>
</dbReference>
<dbReference type="Pfam" id="PF00136">
    <property type="entry name" value="DNA_pol_B"/>
    <property type="match status" value="1"/>
</dbReference>
<dbReference type="Gene3D" id="1.10.287.690">
    <property type="entry name" value="Helix hairpin bin"/>
    <property type="match status" value="1"/>
</dbReference>
<feature type="compositionally biased region" description="Polar residues" evidence="14">
    <location>
        <begin position="1"/>
        <end position="10"/>
    </location>
</feature>
<keyword evidence="5 13" id="KW-0479">Metal-binding</keyword>
<dbReference type="GO" id="GO:0005634">
    <property type="term" value="C:nucleus"/>
    <property type="evidence" value="ECO:0007669"/>
    <property type="project" value="UniProtKB-SubCell"/>
</dbReference>
<evidence type="ECO:0000256" key="13">
    <source>
        <dbReference type="RuleBase" id="RU000442"/>
    </source>
</evidence>
<dbReference type="InterPro" id="IPR030559">
    <property type="entry name" value="PolZ_Rev3"/>
</dbReference>
<dbReference type="SUPFAM" id="SSF53098">
    <property type="entry name" value="Ribonuclease H-like"/>
    <property type="match status" value="1"/>
</dbReference>
<keyword evidence="10 13" id="KW-0411">Iron-sulfur</keyword>
<keyword evidence="13" id="KW-0235">DNA replication</keyword>
<evidence type="ECO:0000256" key="2">
    <source>
        <dbReference type="ARBA" id="ARBA00005755"/>
    </source>
</evidence>
<evidence type="ECO:0000256" key="8">
    <source>
        <dbReference type="ARBA" id="ARBA00022932"/>
    </source>
</evidence>
<feature type="compositionally biased region" description="Polar residues" evidence="14">
    <location>
        <begin position="1013"/>
        <end position="1024"/>
    </location>
</feature>
<dbReference type="InterPro" id="IPR036397">
    <property type="entry name" value="RNaseH_sf"/>
</dbReference>
<feature type="region of interest" description="Disordered" evidence="14">
    <location>
        <begin position="629"/>
        <end position="648"/>
    </location>
</feature>
<keyword evidence="11" id="KW-0234">DNA repair</keyword>
<keyword evidence="4 13" id="KW-0548">Nucleotidyltransferase</keyword>
<evidence type="ECO:0000259" key="15">
    <source>
        <dbReference type="Pfam" id="PF00136"/>
    </source>
</evidence>
<dbReference type="GO" id="GO:0000166">
    <property type="term" value="F:nucleotide binding"/>
    <property type="evidence" value="ECO:0007669"/>
    <property type="project" value="InterPro"/>
</dbReference>
<evidence type="ECO:0000256" key="6">
    <source>
        <dbReference type="ARBA" id="ARBA00022763"/>
    </source>
</evidence>
<dbReference type="SMART" id="SM00486">
    <property type="entry name" value="POLBc"/>
    <property type="match status" value="1"/>
</dbReference>
<keyword evidence="7 13" id="KW-0862">Zinc</keyword>
<evidence type="ECO:0000259" key="16">
    <source>
        <dbReference type="Pfam" id="PF03104"/>
    </source>
</evidence>
<name>A0A1B6EBH9_9HEMI</name>
<dbReference type="SUPFAM" id="SSF56672">
    <property type="entry name" value="DNA/RNA polymerases"/>
    <property type="match status" value="1"/>
</dbReference>
<evidence type="ECO:0000256" key="14">
    <source>
        <dbReference type="SAM" id="MobiDB-lite"/>
    </source>
</evidence>
<dbReference type="CDD" id="cd05534">
    <property type="entry name" value="POLBc_zeta"/>
    <property type="match status" value="1"/>
</dbReference>
<dbReference type="EC" id="2.7.7.7" evidence="13"/>
<feature type="compositionally biased region" description="Basic and acidic residues" evidence="14">
    <location>
        <begin position="948"/>
        <end position="958"/>
    </location>
</feature>
<dbReference type="InterPro" id="IPR006133">
    <property type="entry name" value="DNA-dir_DNA_pol_B_exonuc"/>
</dbReference>
<dbReference type="Gene3D" id="3.90.1600.10">
    <property type="entry name" value="Palm domain of DNA polymerase"/>
    <property type="match status" value="1"/>
</dbReference>
<dbReference type="FunFam" id="3.30.420.10:FF:000024">
    <property type="entry name" value="DNA polymerase zeta catalytic subunit"/>
    <property type="match status" value="1"/>
</dbReference>
<feature type="compositionally biased region" description="Polar residues" evidence="14">
    <location>
        <begin position="635"/>
        <end position="645"/>
    </location>
</feature>
<feature type="domain" description="C4-type zinc-finger of DNA polymerase delta" evidence="17">
    <location>
        <begin position="1871"/>
        <end position="1938"/>
    </location>
</feature>
<dbReference type="Pfam" id="PF03104">
    <property type="entry name" value="DNA_pol_B_exo1"/>
    <property type="match status" value="1"/>
</dbReference>
<dbReference type="GO" id="GO:0003677">
    <property type="term" value="F:DNA binding"/>
    <property type="evidence" value="ECO:0007669"/>
    <property type="project" value="UniProtKB-KW"/>
</dbReference>
<feature type="region of interest" description="Disordered" evidence="14">
    <location>
        <begin position="413"/>
        <end position="441"/>
    </location>
</feature>
<dbReference type="InterPro" id="IPR042087">
    <property type="entry name" value="DNA_pol_B_thumb"/>
</dbReference>
<keyword evidence="9 13" id="KW-0408">Iron</keyword>
<dbReference type="EMBL" id="GEDC01002016">
    <property type="protein sequence ID" value="JAS35282.1"/>
    <property type="molecule type" value="Transcribed_RNA"/>
</dbReference>
<dbReference type="InterPro" id="IPR043502">
    <property type="entry name" value="DNA/RNA_pol_sf"/>
</dbReference>
<dbReference type="Gene3D" id="3.30.420.10">
    <property type="entry name" value="Ribonuclease H-like superfamily/Ribonuclease H"/>
    <property type="match status" value="1"/>
</dbReference>
<protein>
    <recommendedName>
        <fullName evidence="13">DNA polymerase</fullName>
        <ecNumber evidence="13">2.7.7.7</ecNumber>
    </recommendedName>
</protein>
<dbReference type="GO" id="GO:0016035">
    <property type="term" value="C:zeta DNA polymerase complex"/>
    <property type="evidence" value="ECO:0007669"/>
    <property type="project" value="InterPro"/>
</dbReference>
<dbReference type="CDD" id="cd05778">
    <property type="entry name" value="DNA_polB_zeta_exo"/>
    <property type="match status" value="1"/>
</dbReference>
<feature type="non-terminal residue" evidence="18">
    <location>
        <position position="1"/>
    </location>
</feature>